<keyword evidence="2" id="KW-1185">Reference proteome</keyword>
<dbReference type="AlphaFoldDB" id="H6SNQ4"/>
<evidence type="ECO:0000313" key="2">
    <source>
        <dbReference type="Proteomes" id="UP000033220"/>
    </source>
</evidence>
<reference evidence="1 2" key="1">
    <citation type="submission" date="2012-02" db="EMBL/GenBank/DDBJ databases">
        <title>Shotgun genome sequence of Phaeospirillum photometricum DSM 122.</title>
        <authorList>
            <person name="Duquesne K."/>
            <person name="Sturgis J."/>
        </authorList>
    </citation>
    <scope>NUCLEOTIDE SEQUENCE [LARGE SCALE GENOMIC DNA]</scope>
    <source>
        <strain evidence="2">DSM122</strain>
    </source>
</reference>
<dbReference type="EMBL" id="HE663493">
    <property type="protein sequence ID" value="CCG09385.1"/>
    <property type="molecule type" value="Genomic_DNA"/>
</dbReference>
<dbReference type="KEGG" id="rpm:RSPPHO_02759"/>
<dbReference type="HOGENOM" id="CLU_2318295_0_0_5"/>
<proteinExistence type="predicted"/>
<protein>
    <submittedName>
        <fullName evidence="1">Uncharacterized protein</fullName>
    </submittedName>
</protein>
<accession>H6SNQ4</accession>
<gene>
    <name evidence="1" type="ORF">RSPPHO_02759</name>
</gene>
<evidence type="ECO:0000313" key="1">
    <source>
        <dbReference type="EMBL" id="CCG09385.1"/>
    </source>
</evidence>
<name>H6SNQ4_PARPM</name>
<organism evidence="1 2">
    <name type="scientific">Pararhodospirillum photometricum DSM 122</name>
    <dbReference type="NCBI Taxonomy" id="1150469"/>
    <lineage>
        <taxon>Bacteria</taxon>
        <taxon>Pseudomonadati</taxon>
        <taxon>Pseudomonadota</taxon>
        <taxon>Alphaproteobacteria</taxon>
        <taxon>Rhodospirillales</taxon>
        <taxon>Rhodospirillaceae</taxon>
        <taxon>Pararhodospirillum</taxon>
    </lineage>
</organism>
<sequence>MLYQLSYLGLVLPIGEGGFLAHPRGCGKPLMAFFVMVFFQAADKLADQGVVQLSFEKVIFNTTINAWIVVHLNDKAAPLGFLEIHAIKAVAHQVGGPQR</sequence>
<dbReference type="Proteomes" id="UP000033220">
    <property type="component" value="Chromosome DSM 122"/>
</dbReference>